<name>A0A7J6NSN0_PEROL</name>
<organism evidence="1 2">
    <name type="scientific">Perkinsus olseni</name>
    <name type="common">Perkinsus atlanticus</name>
    <dbReference type="NCBI Taxonomy" id="32597"/>
    <lineage>
        <taxon>Eukaryota</taxon>
        <taxon>Sar</taxon>
        <taxon>Alveolata</taxon>
        <taxon>Perkinsozoa</taxon>
        <taxon>Perkinsea</taxon>
        <taxon>Perkinsida</taxon>
        <taxon>Perkinsidae</taxon>
        <taxon>Perkinsus</taxon>
    </lineage>
</organism>
<comment type="caution">
    <text evidence="1">The sequence shown here is derived from an EMBL/GenBank/DDBJ whole genome shotgun (WGS) entry which is preliminary data.</text>
</comment>
<dbReference type="EMBL" id="JABANP010000205">
    <property type="protein sequence ID" value="KAF4686863.1"/>
    <property type="molecule type" value="Genomic_DNA"/>
</dbReference>
<sequence>MADSRADCQGKAASWTNEFGDDYAEHSAVFAKDADAEHMEMMGLPVRDVIMPAIEEALRDLGGKALKEAKRSILRLSLRSMRKVDSRLARCVKILEIGCGTGKSNSSRVTTTSFPGNPALDIVLCKQCLNHVPPADYDEFFDKIRRLQPKYFIFSEGINPNGYEANLWGPWTFHTNDFLKLCSHRFGEPIYVKNFVAKEPEMFAPLTHDTTAVFRL</sequence>
<dbReference type="SUPFAM" id="SSF53335">
    <property type="entry name" value="S-adenosyl-L-methionine-dependent methyltransferases"/>
    <property type="match status" value="1"/>
</dbReference>
<dbReference type="Proteomes" id="UP000541610">
    <property type="component" value="Unassembled WGS sequence"/>
</dbReference>
<accession>A0A7J6NSN0</accession>
<proteinExistence type="predicted"/>
<protein>
    <submittedName>
        <fullName evidence="1">Uncharacterized protein</fullName>
    </submittedName>
</protein>
<dbReference type="InterPro" id="IPR029063">
    <property type="entry name" value="SAM-dependent_MTases_sf"/>
</dbReference>
<gene>
    <name evidence="1" type="ORF">FOZ60_004737</name>
</gene>
<evidence type="ECO:0000313" key="2">
    <source>
        <dbReference type="Proteomes" id="UP000541610"/>
    </source>
</evidence>
<dbReference type="AlphaFoldDB" id="A0A7J6NSN0"/>
<reference evidence="1 2" key="1">
    <citation type="submission" date="2020-04" db="EMBL/GenBank/DDBJ databases">
        <title>Perkinsus olseni comparative genomics.</title>
        <authorList>
            <person name="Bogema D.R."/>
        </authorList>
    </citation>
    <scope>NUCLEOTIDE SEQUENCE [LARGE SCALE GENOMIC DNA]</scope>
    <source>
        <strain evidence="1">00978-12</strain>
    </source>
</reference>
<dbReference type="OrthoDB" id="8300214at2759"/>
<evidence type="ECO:0000313" key="1">
    <source>
        <dbReference type="EMBL" id="KAF4686863.1"/>
    </source>
</evidence>